<dbReference type="EMBL" id="CAAALY010003451">
    <property type="protein sequence ID" value="VEL08225.1"/>
    <property type="molecule type" value="Genomic_DNA"/>
</dbReference>
<comment type="caution">
    <text evidence="1">The sequence shown here is derived from an EMBL/GenBank/DDBJ whole genome shotgun (WGS) entry which is preliminary data.</text>
</comment>
<protein>
    <submittedName>
        <fullName evidence="1">Uncharacterized protein</fullName>
    </submittedName>
</protein>
<organism evidence="1 2">
    <name type="scientific">Protopolystoma xenopodis</name>
    <dbReference type="NCBI Taxonomy" id="117903"/>
    <lineage>
        <taxon>Eukaryota</taxon>
        <taxon>Metazoa</taxon>
        <taxon>Spiralia</taxon>
        <taxon>Lophotrochozoa</taxon>
        <taxon>Platyhelminthes</taxon>
        <taxon>Monogenea</taxon>
        <taxon>Polyopisthocotylea</taxon>
        <taxon>Polystomatidea</taxon>
        <taxon>Polystomatidae</taxon>
        <taxon>Protopolystoma</taxon>
    </lineage>
</organism>
<reference evidence="1" key="1">
    <citation type="submission" date="2018-11" db="EMBL/GenBank/DDBJ databases">
        <authorList>
            <consortium name="Pathogen Informatics"/>
        </authorList>
    </citation>
    <scope>NUCLEOTIDE SEQUENCE</scope>
</reference>
<evidence type="ECO:0000313" key="1">
    <source>
        <dbReference type="EMBL" id="VEL08225.1"/>
    </source>
</evidence>
<dbReference type="Proteomes" id="UP000784294">
    <property type="component" value="Unassembled WGS sequence"/>
</dbReference>
<evidence type="ECO:0000313" key="2">
    <source>
        <dbReference type="Proteomes" id="UP000784294"/>
    </source>
</evidence>
<name>A0A3S4ZCU0_9PLAT</name>
<dbReference type="AlphaFoldDB" id="A0A3S4ZCU0"/>
<sequence length="150" mass="17018">MAPAPLAGLEPRSAEGLVHFGSAVTVATGRSGISRVPSSWRRFTARLSSVQRKRVHRNRSVCLRSRRSFYNLFICDGIEDFGQRKPFLFASDEATKHCEWAISKKPTNNIFSSLHSLFVMLARRHCSPPQTPPRHRSTGLEWLELLLPFQ</sequence>
<keyword evidence="2" id="KW-1185">Reference proteome</keyword>
<accession>A0A3S4ZCU0</accession>
<proteinExistence type="predicted"/>
<gene>
    <name evidence="1" type="ORF">PXEA_LOCUS1665</name>
</gene>